<comment type="cofactor">
    <cofactor evidence="6">
        <name>Zn(2+)</name>
        <dbReference type="ChEBI" id="CHEBI:29105"/>
    </cofactor>
    <text evidence="6">Binds 1 zinc ion per subunit.</text>
</comment>
<keyword evidence="7" id="KW-0812">Transmembrane</keyword>
<feature type="transmembrane region" description="Helical" evidence="7">
    <location>
        <begin position="156"/>
        <end position="175"/>
    </location>
</feature>
<gene>
    <name evidence="10" type="ORF">GCM10008905_06640</name>
</gene>
<feature type="transmembrane region" description="Helical" evidence="7">
    <location>
        <begin position="181"/>
        <end position="204"/>
    </location>
</feature>
<keyword evidence="1 6" id="KW-0645">Protease</keyword>
<accession>A0ABN1IQ18</accession>
<dbReference type="EMBL" id="BAAACF010000001">
    <property type="protein sequence ID" value="GAA0719066.1"/>
    <property type="molecule type" value="Genomic_DNA"/>
</dbReference>
<keyword evidence="11" id="KW-1185">Reference proteome</keyword>
<dbReference type="Pfam" id="PF16491">
    <property type="entry name" value="Peptidase_M48_N"/>
    <property type="match status" value="1"/>
</dbReference>
<evidence type="ECO:0000256" key="6">
    <source>
        <dbReference type="RuleBase" id="RU003983"/>
    </source>
</evidence>
<evidence type="ECO:0000256" key="3">
    <source>
        <dbReference type="ARBA" id="ARBA00022801"/>
    </source>
</evidence>
<organism evidence="10 11">
    <name type="scientific">Clostridium malenominatum</name>
    <dbReference type="NCBI Taxonomy" id="1539"/>
    <lineage>
        <taxon>Bacteria</taxon>
        <taxon>Bacillati</taxon>
        <taxon>Bacillota</taxon>
        <taxon>Clostridia</taxon>
        <taxon>Eubacteriales</taxon>
        <taxon>Clostridiaceae</taxon>
        <taxon>Clostridium</taxon>
    </lineage>
</organism>
<keyword evidence="5 6" id="KW-0482">Metalloprotease</keyword>
<feature type="transmembrane region" description="Helical" evidence="7">
    <location>
        <begin position="104"/>
        <end position="126"/>
    </location>
</feature>
<evidence type="ECO:0000313" key="11">
    <source>
        <dbReference type="Proteomes" id="UP001500339"/>
    </source>
</evidence>
<keyword evidence="7" id="KW-1133">Transmembrane helix</keyword>
<feature type="domain" description="Peptidase M48" evidence="8">
    <location>
        <begin position="215"/>
        <end position="420"/>
    </location>
</feature>
<reference evidence="10 11" key="1">
    <citation type="journal article" date="2019" name="Int. J. Syst. Evol. Microbiol.">
        <title>The Global Catalogue of Microorganisms (GCM) 10K type strain sequencing project: providing services to taxonomists for standard genome sequencing and annotation.</title>
        <authorList>
            <consortium name="The Broad Institute Genomics Platform"/>
            <consortium name="The Broad Institute Genome Sequencing Center for Infectious Disease"/>
            <person name="Wu L."/>
            <person name="Ma J."/>
        </authorList>
    </citation>
    <scope>NUCLEOTIDE SEQUENCE [LARGE SCALE GENOMIC DNA]</scope>
    <source>
        <strain evidence="10 11">JCM 1405</strain>
    </source>
</reference>
<keyword evidence="2" id="KW-0479">Metal-binding</keyword>
<feature type="domain" description="CAAX prenyl protease 1 N-terminal" evidence="9">
    <location>
        <begin position="56"/>
        <end position="210"/>
    </location>
</feature>
<evidence type="ECO:0000313" key="10">
    <source>
        <dbReference type="EMBL" id="GAA0719066.1"/>
    </source>
</evidence>
<dbReference type="Pfam" id="PF01435">
    <property type="entry name" value="Peptidase_M48"/>
    <property type="match status" value="1"/>
</dbReference>
<comment type="caution">
    <text evidence="10">The sequence shown here is derived from an EMBL/GenBank/DDBJ whole genome shotgun (WGS) entry which is preliminary data.</text>
</comment>
<proteinExistence type="inferred from homology"/>
<evidence type="ECO:0000256" key="7">
    <source>
        <dbReference type="SAM" id="Phobius"/>
    </source>
</evidence>
<dbReference type="Gene3D" id="3.30.2010.10">
    <property type="entry name" value="Metalloproteases ('zincins'), catalytic domain"/>
    <property type="match status" value="1"/>
</dbReference>
<dbReference type="InterPro" id="IPR027057">
    <property type="entry name" value="CAXX_Prtase_1"/>
</dbReference>
<evidence type="ECO:0000256" key="4">
    <source>
        <dbReference type="ARBA" id="ARBA00022833"/>
    </source>
</evidence>
<name>A0ABN1IQ18_9CLOT</name>
<dbReference type="PANTHER" id="PTHR10120">
    <property type="entry name" value="CAAX PRENYL PROTEASE 1"/>
    <property type="match status" value="1"/>
</dbReference>
<feature type="transmembrane region" description="Helical" evidence="7">
    <location>
        <begin position="67"/>
        <end position="89"/>
    </location>
</feature>
<feature type="transmembrane region" description="Helical" evidence="7">
    <location>
        <begin position="297"/>
        <end position="319"/>
    </location>
</feature>
<protein>
    <submittedName>
        <fullName evidence="10">M48 family metallopeptidase</fullName>
    </submittedName>
</protein>
<dbReference type="InterPro" id="IPR001915">
    <property type="entry name" value="Peptidase_M48"/>
</dbReference>
<keyword evidence="7" id="KW-0472">Membrane</keyword>
<sequence>MRKSFYLTIGIFFTVIFLFVFSVRYFENANMEKLKNTSGYSIVLDNGEEITLSKVSDKAIEYRKVNLNLWSINLVLGFAIPIIFVISGFGKKLSDYLGKVSNNYIIQLALFFIIYVTISNLITFPLDYYRSFVHRHNFGLSNQSFYKWITDYLKNFGLNNLVTSAFIWVPYFIIIKSPKRWWLYNGILFIPFLMFVTFISPTYIDPLFNKYTSIQDKELQRGIEHQLSMAGIGDSKVYQVNKSVDTKEMNAYMTGVFGSKRIVLWDTTINNLTRGETLSITAHEIAHYVMGHVWKSIVLGGLLFILVLYLVNKTILWILFHWGGVLGVTKIHHLAFMPMMILVINIFLFLSNPITNTFSRYVERQADIYAIEMTKDNSSVITSTIKLHENSLVLPRASKIYEIWYYSHPSYYDRVELAKEYKPWRENKPLKYIK</sequence>
<feature type="transmembrane region" description="Helical" evidence="7">
    <location>
        <begin position="331"/>
        <end position="350"/>
    </location>
</feature>
<dbReference type="InterPro" id="IPR032456">
    <property type="entry name" value="Peptidase_M48_N"/>
</dbReference>
<evidence type="ECO:0000259" key="9">
    <source>
        <dbReference type="Pfam" id="PF16491"/>
    </source>
</evidence>
<dbReference type="CDD" id="cd07343">
    <property type="entry name" value="M48A_Zmpste24p_like"/>
    <property type="match status" value="1"/>
</dbReference>
<evidence type="ECO:0000256" key="2">
    <source>
        <dbReference type="ARBA" id="ARBA00022723"/>
    </source>
</evidence>
<evidence type="ECO:0000256" key="5">
    <source>
        <dbReference type="ARBA" id="ARBA00023049"/>
    </source>
</evidence>
<feature type="transmembrane region" description="Helical" evidence="7">
    <location>
        <begin position="6"/>
        <end position="26"/>
    </location>
</feature>
<keyword evidence="3 6" id="KW-0378">Hydrolase</keyword>
<evidence type="ECO:0000259" key="8">
    <source>
        <dbReference type="Pfam" id="PF01435"/>
    </source>
</evidence>
<dbReference type="RefSeq" id="WP_343766607.1">
    <property type="nucleotide sequence ID" value="NZ_BAAACF010000001.1"/>
</dbReference>
<evidence type="ECO:0000256" key="1">
    <source>
        <dbReference type="ARBA" id="ARBA00022670"/>
    </source>
</evidence>
<comment type="similarity">
    <text evidence="6">Belongs to the peptidase M48 family.</text>
</comment>
<dbReference type="Proteomes" id="UP001500339">
    <property type="component" value="Unassembled WGS sequence"/>
</dbReference>
<keyword evidence="4 6" id="KW-0862">Zinc</keyword>